<gene>
    <name evidence="2" type="ORF">QYM36_011098</name>
</gene>
<comment type="caution">
    <text evidence="2">The sequence shown here is derived from an EMBL/GenBank/DDBJ whole genome shotgun (WGS) entry which is preliminary data.</text>
</comment>
<organism evidence="2 3">
    <name type="scientific">Artemia franciscana</name>
    <name type="common">Brine shrimp</name>
    <name type="synonym">Artemia sanfranciscana</name>
    <dbReference type="NCBI Taxonomy" id="6661"/>
    <lineage>
        <taxon>Eukaryota</taxon>
        <taxon>Metazoa</taxon>
        <taxon>Ecdysozoa</taxon>
        <taxon>Arthropoda</taxon>
        <taxon>Crustacea</taxon>
        <taxon>Branchiopoda</taxon>
        <taxon>Anostraca</taxon>
        <taxon>Artemiidae</taxon>
        <taxon>Artemia</taxon>
    </lineage>
</organism>
<name>A0AA88L0U5_ARTSF</name>
<accession>A0AA88L0U5</accession>
<reference evidence="2" key="1">
    <citation type="submission" date="2023-07" db="EMBL/GenBank/DDBJ databases">
        <title>Chromosome-level genome assembly of Artemia franciscana.</title>
        <authorList>
            <person name="Jo E."/>
        </authorList>
    </citation>
    <scope>NUCLEOTIDE SEQUENCE</scope>
    <source>
        <tissue evidence="2">Whole body</tissue>
    </source>
</reference>
<dbReference type="EMBL" id="JAVRJZ010000015">
    <property type="protein sequence ID" value="KAK2712287.1"/>
    <property type="molecule type" value="Genomic_DNA"/>
</dbReference>
<feature type="region of interest" description="Disordered" evidence="1">
    <location>
        <begin position="1"/>
        <end position="20"/>
    </location>
</feature>
<dbReference type="Proteomes" id="UP001187531">
    <property type="component" value="Unassembled WGS sequence"/>
</dbReference>
<dbReference type="AlphaFoldDB" id="A0AA88L0U5"/>
<evidence type="ECO:0000313" key="3">
    <source>
        <dbReference type="Proteomes" id="UP001187531"/>
    </source>
</evidence>
<protein>
    <submittedName>
        <fullName evidence="2">Uncharacterized protein</fullName>
    </submittedName>
</protein>
<evidence type="ECO:0000256" key="1">
    <source>
        <dbReference type="SAM" id="MobiDB-lite"/>
    </source>
</evidence>
<keyword evidence="3" id="KW-1185">Reference proteome</keyword>
<evidence type="ECO:0000313" key="2">
    <source>
        <dbReference type="EMBL" id="KAK2712287.1"/>
    </source>
</evidence>
<sequence>MNLSDSEEFELKPVSQPSVTPTPEVVVKVIEADKMQTSNDLLALVLASSKFLKTSDHPNCTTSGKPVFRFCLKVHWELLSAVALSRAT</sequence>
<proteinExistence type="predicted"/>